<keyword evidence="1" id="KW-0540">Nuclease</keyword>
<dbReference type="GO" id="GO:0003676">
    <property type="term" value="F:nucleic acid binding"/>
    <property type="evidence" value="ECO:0007669"/>
    <property type="project" value="InterPro"/>
</dbReference>
<evidence type="ECO:0000313" key="1">
    <source>
        <dbReference type="EMBL" id="MCP1174903.1"/>
    </source>
</evidence>
<dbReference type="EMBL" id="JAMYWC010000007">
    <property type="protein sequence ID" value="MCP1174903.1"/>
    <property type="molecule type" value="Genomic_DNA"/>
</dbReference>
<dbReference type="SUPFAM" id="SSF52980">
    <property type="entry name" value="Restriction endonuclease-like"/>
    <property type="match status" value="1"/>
</dbReference>
<dbReference type="InterPro" id="IPR011856">
    <property type="entry name" value="tRNA_endonuc-like_dom_sf"/>
</dbReference>
<keyword evidence="1" id="KW-0255">Endonuclease</keyword>
<sequence>MQILELTAPFVTPRHVALPARDAYGVPHGGRYVPLRDATDISWATRASFSAIKFRRTHQALSLNEMRPLFAFGFNPYVVDIRDQYPVYDQEDYNRAKRRGKRMPISAVQTYDIVLTLTLPPDNSLHYHGVSIKDARDQLTEQDWKRQERERNQFAERGWTWELLRGDQFSKLMWGNHALMRTWIVNIDVWEAYDEALVLAERVKTRSQNGTLDSILTRHARCLQMPINRAFELFAIANCFGFLRLDPSHPLRVDHPLHLLDA</sequence>
<comment type="caution">
    <text evidence="1">The sequence shown here is derived from an EMBL/GenBank/DDBJ whole genome shotgun (WGS) entry which is preliminary data.</text>
</comment>
<protein>
    <submittedName>
        <fullName evidence="1">TnsA endonuclease N-terminal domain-containing protein</fullName>
    </submittedName>
</protein>
<keyword evidence="1" id="KW-0378">Hydrolase</keyword>
<organism evidence="1 2">
    <name type="scientific">Ralstonia chuxiongensis</name>
    <dbReference type="NCBI Taxonomy" id="2957504"/>
    <lineage>
        <taxon>Bacteria</taxon>
        <taxon>Pseudomonadati</taxon>
        <taxon>Pseudomonadota</taxon>
        <taxon>Betaproteobacteria</taxon>
        <taxon>Burkholderiales</taxon>
        <taxon>Burkholderiaceae</taxon>
        <taxon>Ralstonia</taxon>
    </lineage>
</organism>
<reference evidence="2" key="1">
    <citation type="journal article" date="2023" name="Front. Microbiol.">
        <title>Ralstonia chuxiongensis sp. nov., Ralstonia mojiangensis sp. nov., and Ralstonia soli sp. nov., isolated from tobacco fields, are three novel species in the family Burkholderiaceae.</title>
        <authorList>
            <person name="Lu C.H."/>
            <person name="Zhang Y.Y."/>
            <person name="Jiang N."/>
            <person name="Chen W."/>
            <person name="Shao X."/>
            <person name="Zhao Z.M."/>
            <person name="Lu W.L."/>
            <person name="Hu X."/>
            <person name="Xi Y.X."/>
            <person name="Zou S.Y."/>
            <person name="Wei Q.J."/>
            <person name="Lin Z.L."/>
            <person name="Gong L."/>
            <person name="Gai X.T."/>
            <person name="Zhang L.Q."/>
            <person name="Li J.Y."/>
            <person name="Jin Y."/>
            <person name="Xia Z.Y."/>
        </authorList>
    </citation>
    <scope>NUCLEOTIDE SEQUENCE [LARGE SCALE GENOMIC DNA]</scope>
    <source>
        <strain evidence="2">21YRMH01-3</strain>
    </source>
</reference>
<keyword evidence="2" id="KW-1185">Reference proteome</keyword>
<dbReference type="GO" id="GO:0004519">
    <property type="term" value="F:endonuclease activity"/>
    <property type="evidence" value="ECO:0007669"/>
    <property type="project" value="UniProtKB-KW"/>
</dbReference>
<gene>
    <name evidence="1" type="ORF">NKG59_21280</name>
</gene>
<name>A0AA41WTJ2_9RALS</name>
<dbReference type="Gene3D" id="3.40.1350.10">
    <property type="match status" value="1"/>
</dbReference>
<dbReference type="RefSeq" id="WP_253541037.1">
    <property type="nucleotide sequence ID" value="NZ_JAMYWC010000007.1"/>
</dbReference>
<dbReference type="AlphaFoldDB" id="A0AA41WTJ2"/>
<accession>A0AA41WTJ2</accession>
<dbReference type="Proteomes" id="UP001162793">
    <property type="component" value="Unassembled WGS sequence"/>
</dbReference>
<evidence type="ECO:0000313" key="2">
    <source>
        <dbReference type="Proteomes" id="UP001162793"/>
    </source>
</evidence>
<proteinExistence type="predicted"/>
<dbReference type="InterPro" id="IPR011335">
    <property type="entry name" value="Restrct_endonuc-II-like"/>
</dbReference>